<dbReference type="EMBL" id="CAFBIY010000111">
    <property type="protein sequence ID" value="CAB4852128.1"/>
    <property type="molecule type" value="Genomic_DNA"/>
</dbReference>
<sequence length="262" mass="27477">MSNDMLGKVVIVTGASRGIGKQVAIELGRRGATVVVAARTVEQRKSLPGTIGETVAAIEAVGGTALAVQADMGSEDDLLRLVATTLEAFGRIDVLVNNAAATSGRAWGAPLLELSRTDWQQQFDVNLNAPFTLTKAVAPVMAALGGGRVINVTTGHHGGVDYEPAPGIPVPLAYPSSKSALDTFCNLVSGELKRMGISIVNVNPGFVRTEMVDLMEQKGVDASASISITIPTKVLCHMAMCDDPMQYTGSVIQAEEMIEELN</sequence>
<dbReference type="EMBL" id="CAESGF010000009">
    <property type="protein sequence ID" value="CAB4363985.1"/>
    <property type="molecule type" value="Genomic_DNA"/>
</dbReference>
<dbReference type="InterPro" id="IPR036291">
    <property type="entry name" value="NAD(P)-bd_dom_sf"/>
</dbReference>
<evidence type="ECO:0000313" key="6">
    <source>
        <dbReference type="EMBL" id="CAB4936386.1"/>
    </source>
</evidence>
<name>A0A6J6YDH2_9ZZZZ</name>
<comment type="similarity">
    <text evidence="1">Belongs to the short-chain dehydrogenases/reductases (SDR) family.</text>
</comment>
<dbReference type="SUPFAM" id="SSF51735">
    <property type="entry name" value="NAD(P)-binding Rossmann-fold domains"/>
    <property type="match status" value="1"/>
</dbReference>
<evidence type="ECO:0000313" key="5">
    <source>
        <dbReference type="EMBL" id="CAB4852128.1"/>
    </source>
</evidence>
<reference evidence="4" key="1">
    <citation type="submission" date="2020-05" db="EMBL/GenBank/DDBJ databases">
        <authorList>
            <person name="Chiriac C."/>
            <person name="Salcher M."/>
            <person name="Ghai R."/>
            <person name="Kavagutti S V."/>
        </authorList>
    </citation>
    <scope>NUCLEOTIDE SEQUENCE</scope>
</reference>
<dbReference type="InterPro" id="IPR002347">
    <property type="entry name" value="SDR_fam"/>
</dbReference>
<accession>A0A6J6YDH2</accession>
<gene>
    <name evidence="3" type="ORF">UFOPK2656_01691</name>
    <name evidence="4" type="ORF">UFOPK3099_00269</name>
    <name evidence="5" type="ORF">UFOPK3267_01900</name>
    <name evidence="6" type="ORF">UFOPK3651_01833</name>
    <name evidence="7" type="ORF">UFOPK3931_00806</name>
    <name evidence="2" type="ORF">UFOPK4189_01754</name>
</gene>
<evidence type="ECO:0000313" key="3">
    <source>
        <dbReference type="EMBL" id="CAB4724809.1"/>
    </source>
</evidence>
<dbReference type="PRINTS" id="PR00081">
    <property type="entry name" value="GDHRDH"/>
</dbReference>
<dbReference type="Gene3D" id="3.40.50.720">
    <property type="entry name" value="NAD(P)-binding Rossmann-like Domain"/>
    <property type="match status" value="1"/>
</dbReference>
<dbReference type="InterPro" id="IPR050259">
    <property type="entry name" value="SDR"/>
</dbReference>
<evidence type="ECO:0000256" key="1">
    <source>
        <dbReference type="ARBA" id="ARBA00006484"/>
    </source>
</evidence>
<proteinExistence type="inferred from homology"/>
<dbReference type="EMBL" id="CAFAAV010000011">
    <property type="protein sequence ID" value="CAB4803647.1"/>
    <property type="molecule type" value="Genomic_DNA"/>
</dbReference>
<evidence type="ECO:0000313" key="2">
    <source>
        <dbReference type="EMBL" id="CAB4363985.1"/>
    </source>
</evidence>
<protein>
    <submittedName>
        <fullName evidence="4">Unannotated protein</fullName>
    </submittedName>
</protein>
<dbReference type="Pfam" id="PF00106">
    <property type="entry name" value="adh_short"/>
    <property type="match status" value="1"/>
</dbReference>
<dbReference type="EMBL" id="CAFBMT010000009">
    <property type="protein sequence ID" value="CAB4936386.1"/>
    <property type="molecule type" value="Genomic_DNA"/>
</dbReference>
<dbReference type="CDD" id="cd05233">
    <property type="entry name" value="SDR_c"/>
    <property type="match status" value="1"/>
</dbReference>
<evidence type="ECO:0000313" key="4">
    <source>
        <dbReference type="EMBL" id="CAB4803647.1"/>
    </source>
</evidence>
<dbReference type="AlphaFoldDB" id="A0A6J6YDH2"/>
<dbReference type="EMBL" id="CAEZYF010000009">
    <property type="protein sequence ID" value="CAB4724809.1"/>
    <property type="molecule type" value="Genomic_DNA"/>
</dbReference>
<dbReference type="EMBL" id="CAFBOL010000014">
    <property type="protein sequence ID" value="CAB4981047.1"/>
    <property type="molecule type" value="Genomic_DNA"/>
</dbReference>
<organism evidence="4">
    <name type="scientific">freshwater metagenome</name>
    <dbReference type="NCBI Taxonomy" id="449393"/>
    <lineage>
        <taxon>unclassified sequences</taxon>
        <taxon>metagenomes</taxon>
        <taxon>ecological metagenomes</taxon>
    </lineage>
</organism>
<dbReference type="PRINTS" id="PR00080">
    <property type="entry name" value="SDRFAMILY"/>
</dbReference>
<dbReference type="PANTHER" id="PTHR42879">
    <property type="entry name" value="3-OXOACYL-(ACYL-CARRIER-PROTEIN) REDUCTASE"/>
    <property type="match status" value="1"/>
</dbReference>
<evidence type="ECO:0000313" key="7">
    <source>
        <dbReference type="EMBL" id="CAB4981047.1"/>
    </source>
</evidence>
<dbReference type="PANTHER" id="PTHR42879:SF2">
    <property type="entry name" value="3-OXOACYL-[ACYL-CARRIER-PROTEIN] REDUCTASE FABG"/>
    <property type="match status" value="1"/>
</dbReference>